<dbReference type="Gene3D" id="3.40.710.10">
    <property type="entry name" value="DD-peptidase/beta-lactamase superfamily"/>
    <property type="match status" value="1"/>
</dbReference>
<dbReference type="InterPro" id="IPR050789">
    <property type="entry name" value="Diverse_Enzym_Activities"/>
</dbReference>
<accession>A0ABY2UKT3</accession>
<feature type="domain" description="Beta-lactamase-related" evidence="1">
    <location>
        <begin position="148"/>
        <end position="428"/>
    </location>
</feature>
<keyword evidence="2" id="KW-0255">Endonuclease</keyword>
<evidence type="ECO:0000313" key="2">
    <source>
        <dbReference type="EMBL" id="TLM78763.1"/>
    </source>
</evidence>
<gene>
    <name evidence="2" type="ORF">FDY93_04605</name>
</gene>
<protein>
    <submittedName>
        <fullName evidence="2">Serine hydrolase</fullName>
    </submittedName>
</protein>
<dbReference type="PANTHER" id="PTHR43283:SF7">
    <property type="entry name" value="BETA-LACTAMASE-RELATED DOMAIN-CONTAINING PROTEIN"/>
    <property type="match status" value="1"/>
</dbReference>
<sequence>MTSFIVFAIAAPLWVWRRRLAEGFQVLRDSLRTLLAFSAKLSCSARHISGFSDVRIRRDLVSYSPLFALVRIQHTGYTTSASLLNCIATHARFCPARGALLDDDPSAISGETGAEDIASETGRTPSARGYDKSLQTLLLALVDDDNRQGLNTRALLVMHEDRVMAAAYGAGVSPQTRLLGWSMSKSLLAILWGRMETLGLATPDQCRLFPDWENDGRSAITLHNLLQMCDGLAFDEIYRPGADATRMLFYGSSNAPPHYAPSRYALGRPLIHTPGTHFSYSSGTTNLLARWIHQRLGGTEAALHFLEQELLAPLGMHRTFFETDSEGIFVGSSYAFATAENWGRLGALMLNGGRAGGKQILSCDWIKRATEPNRSVNDTRYGYQFWLNLGGKLPPLYPNLPADSYFMLGNREQKLMLCPSHGVVIVRLGWSSRPYPAELRFGEILAQLGP</sequence>
<keyword evidence="2" id="KW-0540">Nuclease</keyword>
<evidence type="ECO:0000313" key="3">
    <source>
        <dbReference type="Proteomes" id="UP000306791"/>
    </source>
</evidence>
<keyword evidence="2" id="KW-0378">Hydrolase</keyword>
<dbReference type="Proteomes" id="UP000306791">
    <property type="component" value="Unassembled WGS sequence"/>
</dbReference>
<dbReference type="SUPFAM" id="SSF56601">
    <property type="entry name" value="beta-lactamase/transpeptidase-like"/>
    <property type="match status" value="1"/>
</dbReference>
<evidence type="ECO:0000259" key="1">
    <source>
        <dbReference type="Pfam" id="PF00144"/>
    </source>
</evidence>
<dbReference type="PANTHER" id="PTHR43283">
    <property type="entry name" value="BETA-LACTAMASE-RELATED"/>
    <property type="match status" value="1"/>
</dbReference>
<dbReference type="InterPro" id="IPR012338">
    <property type="entry name" value="Beta-lactam/transpept-like"/>
</dbReference>
<organism evidence="2 3">
    <name type="scientific">Microbulbifer harenosus</name>
    <dbReference type="NCBI Taxonomy" id="2576840"/>
    <lineage>
        <taxon>Bacteria</taxon>
        <taxon>Pseudomonadati</taxon>
        <taxon>Pseudomonadota</taxon>
        <taxon>Gammaproteobacteria</taxon>
        <taxon>Cellvibrionales</taxon>
        <taxon>Microbulbiferaceae</taxon>
        <taxon>Microbulbifer</taxon>
    </lineage>
</organism>
<dbReference type="InterPro" id="IPR001466">
    <property type="entry name" value="Beta-lactam-related"/>
</dbReference>
<keyword evidence="3" id="KW-1185">Reference proteome</keyword>
<dbReference type="EMBL" id="VANI01000005">
    <property type="protein sequence ID" value="TLM78763.1"/>
    <property type="molecule type" value="Genomic_DNA"/>
</dbReference>
<name>A0ABY2UKT3_9GAMM</name>
<comment type="caution">
    <text evidence="2">The sequence shown here is derived from an EMBL/GenBank/DDBJ whole genome shotgun (WGS) entry which is preliminary data.</text>
</comment>
<dbReference type="GO" id="GO:0004519">
    <property type="term" value="F:endonuclease activity"/>
    <property type="evidence" value="ECO:0007669"/>
    <property type="project" value="UniProtKB-KW"/>
</dbReference>
<proteinExistence type="predicted"/>
<dbReference type="GO" id="GO:0016787">
    <property type="term" value="F:hydrolase activity"/>
    <property type="evidence" value="ECO:0007669"/>
    <property type="project" value="UniProtKB-KW"/>
</dbReference>
<dbReference type="Pfam" id="PF00144">
    <property type="entry name" value="Beta-lactamase"/>
    <property type="match status" value="1"/>
</dbReference>
<reference evidence="2 3" key="1">
    <citation type="submission" date="2019-05" db="EMBL/GenBank/DDBJ databases">
        <title>Microbulbifer harenosus sp. nov., an alginate-degrading bacterium isolated from coastal sand.</title>
        <authorList>
            <person name="Huang H."/>
            <person name="Mo K."/>
            <person name="Bao S."/>
        </authorList>
    </citation>
    <scope>NUCLEOTIDE SEQUENCE [LARGE SCALE GENOMIC DNA]</scope>
    <source>
        <strain evidence="2 3">HB161719</strain>
    </source>
</reference>